<feature type="compositionally biased region" description="Pro residues" evidence="1">
    <location>
        <begin position="1"/>
        <end position="12"/>
    </location>
</feature>
<organism evidence="2 3">
    <name type="scientific">Lactarius akahatsu</name>
    <dbReference type="NCBI Taxonomy" id="416441"/>
    <lineage>
        <taxon>Eukaryota</taxon>
        <taxon>Fungi</taxon>
        <taxon>Dikarya</taxon>
        <taxon>Basidiomycota</taxon>
        <taxon>Agaricomycotina</taxon>
        <taxon>Agaricomycetes</taxon>
        <taxon>Russulales</taxon>
        <taxon>Russulaceae</taxon>
        <taxon>Lactarius</taxon>
    </lineage>
</organism>
<protein>
    <submittedName>
        <fullName evidence="2">Uncharacterized protein</fullName>
    </submittedName>
</protein>
<comment type="caution">
    <text evidence="2">The sequence shown here is derived from an EMBL/GenBank/DDBJ whole genome shotgun (WGS) entry which is preliminary data.</text>
</comment>
<feature type="compositionally biased region" description="Polar residues" evidence="1">
    <location>
        <begin position="14"/>
        <end position="24"/>
    </location>
</feature>
<evidence type="ECO:0000313" key="3">
    <source>
        <dbReference type="Proteomes" id="UP001201163"/>
    </source>
</evidence>
<gene>
    <name evidence="2" type="ORF">EDB92DRAFT_1952859</name>
</gene>
<accession>A0AAD4L645</accession>
<dbReference type="AlphaFoldDB" id="A0AAD4L645"/>
<sequence length="82" mass="9054">MPTLTPPVPPASPGQSIRSFSLLNDLSPGTPGPSHRSFNGPNISQGRLKERENLRTQGKRYRNATTIDMLTDNVLVEIFDFC</sequence>
<proteinExistence type="predicted"/>
<dbReference type="EMBL" id="JAKELL010000111">
    <property type="protein sequence ID" value="KAH8981704.1"/>
    <property type="molecule type" value="Genomic_DNA"/>
</dbReference>
<feature type="region of interest" description="Disordered" evidence="1">
    <location>
        <begin position="1"/>
        <end position="48"/>
    </location>
</feature>
<evidence type="ECO:0000256" key="1">
    <source>
        <dbReference type="SAM" id="MobiDB-lite"/>
    </source>
</evidence>
<reference evidence="2" key="1">
    <citation type="submission" date="2022-01" db="EMBL/GenBank/DDBJ databases">
        <title>Comparative genomics reveals a dynamic genome evolution in the ectomycorrhizal milk-cap (Lactarius) mushrooms.</title>
        <authorList>
            <consortium name="DOE Joint Genome Institute"/>
            <person name="Lebreton A."/>
            <person name="Tang N."/>
            <person name="Kuo A."/>
            <person name="LaButti K."/>
            <person name="Drula E."/>
            <person name="Barry K."/>
            <person name="Clum A."/>
            <person name="Lipzen A."/>
            <person name="Mousain D."/>
            <person name="Ng V."/>
            <person name="Wang R."/>
            <person name="Wang X."/>
            <person name="Dai Y."/>
            <person name="Henrissat B."/>
            <person name="Grigoriev I.V."/>
            <person name="Guerin-Laguette A."/>
            <person name="Yu F."/>
            <person name="Martin F.M."/>
        </authorList>
    </citation>
    <scope>NUCLEOTIDE SEQUENCE</scope>
    <source>
        <strain evidence="2">QP</strain>
    </source>
</reference>
<feature type="compositionally biased region" description="Polar residues" evidence="1">
    <location>
        <begin position="36"/>
        <end position="45"/>
    </location>
</feature>
<name>A0AAD4L645_9AGAM</name>
<keyword evidence="3" id="KW-1185">Reference proteome</keyword>
<evidence type="ECO:0000313" key="2">
    <source>
        <dbReference type="EMBL" id="KAH8981704.1"/>
    </source>
</evidence>
<dbReference type="Proteomes" id="UP001201163">
    <property type="component" value="Unassembled WGS sequence"/>
</dbReference>